<comment type="caution">
    <text evidence="1">The sequence shown here is derived from an EMBL/GenBank/DDBJ whole genome shotgun (WGS) entry which is preliminary data.</text>
</comment>
<sequence length="238" mass="27505">MAQWYESNRRLFRNERKELASTHPLLRLAVVGPSFQINGACVLKSECAIVHGTYSLYVPNISQEFDYGIVLVLPKNYPKLPPQMFCNDLKLPINNIDRHIMKDGRACLGVHAEIGMRWKPGSTIVTFLDDLVAPFLAWQAYYDKYHEPPPWGERSHYKQGILEFYAELLKRPIDSTIEGFMRLLARANRPKGHEPCPCNSGKRLRNCHRDMLYEAREKVAWQDVEFDLAVLNSVDDIK</sequence>
<evidence type="ECO:0000313" key="2">
    <source>
        <dbReference type="Proteomes" id="UP000603434"/>
    </source>
</evidence>
<evidence type="ECO:0000313" key="1">
    <source>
        <dbReference type="EMBL" id="MBC8361659.1"/>
    </source>
</evidence>
<gene>
    <name evidence="1" type="ORF">H8E23_09690</name>
</gene>
<proteinExistence type="predicted"/>
<accession>A0A8J6TM22</accession>
<dbReference type="InterPro" id="IPR004027">
    <property type="entry name" value="SEC_C_motif"/>
</dbReference>
<organism evidence="1 2">
    <name type="scientific">Candidatus Desulfatibia profunda</name>
    <dbReference type="NCBI Taxonomy" id="2841695"/>
    <lineage>
        <taxon>Bacteria</taxon>
        <taxon>Pseudomonadati</taxon>
        <taxon>Thermodesulfobacteriota</taxon>
        <taxon>Desulfobacteria</taxon>
        <taxon>Desulfobacterales</taxon>
        <taxon>Desulfobacterales incertae sedis</taxon>
        <taxon>Candidatus Desulfatibia</taxon>
    </lineage>
</organism>
<dbReference type="InterPro" id="IPR016135">
    <property type="entry name" value="UBQ-conjugating_enzyme/RWD"/>
</dbReference>
<dbReference type="AlphaFoldDB" id="A0A8J6TM22"/>
<dbReference type="Pfam" id="PF02810">
    <property type="entry name" value="SEC-C"/>
    <property type="match status" value="1"/>
</dbReference>
<dbReference type="SUPFAM" id="SSF54495">
    <property type="entry name" value="UBC-like"/>
    <property type="match status" value="1"/>
</dbReference>
<dbReference type="CDD" id="cd00195">
    <property type="entry name" value="UBCc_UEV"/>
    <property type="match status" value="1"/>
</dbReference>
<protein>
    <submittedName>
        <fullName evidence="1">SEC-C domain-containing protein</fullName>
    </submittedName>
</protein>
<reference evidence="1 2" key="1">
    <citation type="submission" date="2020-08" db="EMBL/GenBank/DDBJ databases">
        <title>Bridging the membrane lipid divide: bacteria of the FCB group superphylum have the potential to synthesize archaeal ether lipids.</title>
        <authorList>
            <person name="Villanueva L."/>
            <person name="Von Meijenfeldt F.A.B."/>
            <person name="Westbye A.B."/>
            <person name="Yadav S."/>
            <person name="Hopmans E.C."/>
            <person name="Dutilh B.E."/>
            <person name="Sinninghe Damste J.S."/>
        </authorList>
    </citation>
    <scope>NUCLEOTIDE SEQUENCE [LARGE SCALE GENOMIC DNA]</scope>
    <source>
        <strain evidence="1">NIOZ-UU30</strain>
    </source>
</reference>
<dbReference type="EMBL" id="JACNJH010000143">
    <property type="protein sequence ID" value="MBC8361659.1"/>
    <property type="molecule type" value="Genomic_DNA"/>
</dbReference>
<name>A0A8J6TM22_9BACT</name>
<dbReference type="Proteomes" id="UP000603434">
    <property type="component" value="Unassembled WGS sequence"/>
</dbReference>